<evidence type="ECO:0000313" key="3">
    <source>
        <dbReference type="Proteomes" id="UP000187172"/>
    </source>
</evidence>
<name>A0A1R1E964_9BACL</name>
<dbReference type="EMBL" id="MRTP01000017">
    <property type="protein sequence ID" value="OMF48351.1"/>
    <property type="molecule type" value="Genomic_DNA"/>
</dbReference>
<organism evidence="2 3">
    <name type="scientific">Paenibacillus rhizosphaerae</name>
    <dbReference type="NCBI Taxonomy" id="297318"/>
    <lineage>
        <taxon>Bacteria</taxon>
        <taxon>Bacillati</taxon>
        <taxon>Bacillota</taxon>
        <taxon>Bacilli</taxon>
        <taxon>Bacillales</taxon>
        <taxon>Paenibacillaceae</taxon>
        <taxon>Paenibacillus</taxon>
    </lineage>
</organism>
<feature type="region of interest" description="Disordered" evidence="1">
    <location>
        <begin position="40"/>
        <end position="67"/>
    </location>
</feature>
<reference evidence="2 3" key="1">
    <citation type="submission" date="2016-11" db="EMBL/GenBank/DDBJ databases">
        <title>Paenibacillus species isolates.</title>
        <authorList>
            <person name="Beno S.M."/>
        </authorList>
    </citation>
    <scope>NUCLEOTIDE SEQUENCE [LARGE SCALE GENOMIC DNA]</scope>
    <source>
        <strain evidence="2 3">FSL R5-0378</strain>
    </source>
</reference>
<keyword evidence="3" id="KW-1185">Reference proteome</keyword>
<sequence length="67" mass="7399">MREWIGKCRDCGRDIYCENGFLNGVVLEDQSLKCFPCAEQGDAGTGDSERQSTETGGSVQHSEREPD</sequence>
<dbReference type="AlphaFoldDB" id="A0A1R1E964"/>
<comment type="caution">
    <text evidence="2">The sequence shown here is derived from an EMBL/GenBank/DDBJ whole genome shotgun (WGS) entry which is preliminary data.</text>
</comment>
<dbReference type="Proteomes" id="UP000187172">
    <property type="component" value="Unassembled WGS sequence"/>
</dbReference>
<dbReference type="RefSeq" id="WP_076176181.1">
    <property type="nucleotide sequence ID" value="NZ_MRTP01000017.1"/>
</dbReference>
<accession>A0A1R1E964</accession>
<gene>
    <name evidence="2" type="ORF">BK138_31755</name>
</gene>
<proteinExistence type="predicted"/>
<protein>
    <submittedName>
        <fullName evidence="2">Uncharacterized protein</fullName>
    </submittedName>
</protein>
<evidence type="ECO:0000256" key="1">
    <source>
        <dbReference type="SAM" id="MobiDB-lite"/>
    </source>
</evidence>
<evidence type="ECO:0000313" key="2">
    <source>
        <dbReference type="EMBL" id="OMF48351.1"/>
    </source>
</evidence>